<accession>A0A8T0F2N2</accession>
<evidence type="ECO:0000313" key="1">
    <source>
        <dbReference type="EMBL" id="KAF8784585.1"/>
    </source>
</evidence>
<organism evidence="1 2">
    <name type="scientific">Argiope bruennichi</name>
    <name type="common">Wasp spider</name>
    <name type="synonym">Aranea bruennichi</name>
    <dbReference type="NCBI Taxonomy" id="94029"/>
    <lineage>
        <taxon>Eukaryota</taxon>
        <taxon>Metazoa</taxon>
        <taxon>Ecdysozoa</taxon>
        <taxon>Arthropoda</taxon>
        <taxon>Chelicerata</taxon>
        <taxon>Arachnida</taxon>
        <taxon>Araneae</taxon>
        <taxon>Araneomorphae</taxon>
        <taxon>Entelegynae</taxon>
        <taxon>Araneoidea</taxon>
        <taxon>Araneidae</taxon>
        <taxon>Argiope</taxon>
    </lineage>
</organism>
<keyword evidence="2" id="KW-1185">Reference proteome</keyword>
<reference evidence="1" key="1">
    <citation type="journal article" date="2020" name="bioRxiv">
        <title>Chromosome-level reference genome of the European wasp spider Argiope bruennichi: a resource for studies on range expansion and evolutionary adaptation.</title>
        <authorList>
            <person name="Sheffer M.M."/>
            <person name="Hoppe A."/>
            <person name="Krehenwinkel H."/>
            <person name="Uhl G."/>
            <person name="Kuss A.W."/>
            <person name="Jensen L."/>
            <person name="Jensen C."/>
            <person name="Gillespie R.G."/>
            <person name="Hoff K.J."/>
            <person name="Prost S."/>
        </authorList>
    </citation>
    <scope>NUCLEOTIDE SEQUENCE</scope>
</reference>
<dbReference type="Proteomes" id="UP000807504">
    <property type="component" value="Unassembled WGS sequence"/>
</dbReference>
<dbReference type="EMBL" id="JABXBU010000030">
    <property type="protein sequence ID" value="KAF8784585.1"/>
    <property type="molecule type" value="Genomic_DNA"/>
</dbReference>
<dbReference type="AlphaFoldDB" id="A0A8T0F2N2"/>
<name>A0A8T0F2N2_ARGBR</name>
<proteinExistence type="predicted"/>
<sequence length="228" mass="25695">MSLTALNRQRGTFKTKINMIGTFIKEFEPSDDSKKDIIQLNTKLTSVNDILQGLDQMNCELCALPNDVDLKDAFAVTLELENFALEMKLIITSPISPHSLNRVAIHWKRRWVAILATLALKFGAKLGDHMEEVLEFDEIKSDDGFFFPQNGVRRSANVVLQDVYYLDGILTGCSSLHELELLKTELILLFKSAGMSFHKWSFAHANSESPDINFDQLSDETVKTLGVL</sequence>
<protein>
    <submittedName>
        <fullName evidence="1">Uncharacterized protein</fullName>
    </submittedName>
</protein>
<comment type="caution">
    <text evidence="1">The sequence shown here is derived from an EMBL/GenBank/DDBJ whole genome shotgun (WGS) entry which is preliminary data.</text>
</comment>
<gene>
    <name evidence="1" type="ORF">HNY73_010240</name>
</gene>
<reference evidence="1" key="2">
    <citation type="submission" date="2020-06" db="EMBL/GenBank/DDBJ databases">
        <authorList>
            <person name="Sheffer M."/>
        </authorList>
    </citation>
    <scope>NUCLEOTIDE SEQUENCE</scope>
</reference>
<evidence type="ECO:0000313" key="2">
    <source>
        <dbReference type="Proteomes" id="UP000807504"/>
    </source>
</evidence>